<evidence type="ECO:0000313" key="4">
    <source>
        <dbReference type="EMBL" id="TBU29541.1"/>
    </source>
</evidence>
<feature type="chain" id="PRO_5020374165" evidence="3">
    <location>
        <begin position="25"/>
        <end position="317"/>
    </location>
</feature>
<keyword evidence="3" id="KW-0732">Signal</keyword>
<feature type="region of interest" description="Disordered" evidence="1">
    <location>
        <begin position="130"/>
        <end position="149"/>
    </location>
</feature>
<feature type="region of interest" description="Disordered" evidence="1">
    <location>
        <begin position="169"/>
        <end position="267"/>
    </location>
</feature>
<keyword evidence="2" id="KW-0472">Membrane</keyword>
<sequence>MRVQIPNWYLLALLHAVFASSGRAASLASRSIKLYVRDDDDDGDDSDSDDGDDSGHARHHGGSASSSHGLSKGAIVGIVIGCLIALLLLFLFVVCCVRRRRAKARKQAQAAAVTAAAPEMKENLASTPLLVQHPPNLRPRSTIASSPTDIVPGPLYFSDSIGRRATQEYRNVAPPTDDSAPLPNPYDGDTPPQPPTRDDFLSSPTSPSYPTSPYASSASHISRRQSTAPSAWTHDELHSDASSGSGSGALLLARGGTQTSRLTTSSSLHEEIAGYQKALEAHYRKESEDAVMREHRIGEGSSVPADPPPMYSPSVEN</sequence>
<evidence type="ECO:0000256" key="2">
    <source>
        <dbReference type="SAM" id="Phobius"/>
    </source>
</evidence>
<feature type="compositionally biased region" description="Basic and acidic residues" evidence="1">
    <location>
        <begin position="286"/>
        <end position="298"/>
    </location>
</feature>
<accession>A0A4Q9MT64</accession>
<organism evidence="4">
    <name type="scientific">Dichomitus squalens</name>
    <dbReference type="NCBI Taxonomy" id="114155"/>
    <lineage>
        <taxon>Eukaryota</taxon>
        <taxon>Fungi</taxon>
        <taxon>Dikarya</taxon>
        <taxon>Basidiomycota</taxon>
        <taxon>Agaricomycotina</taxon>
        <taxon>Agaricomycetes</taxon>
        <taxon>Polyporales</taxon>
        <taxon>Polyporaceae</taxon>
        <taxon>Dichomitus</taxon>
    </lineage>
</organism>
<reference evidence="4" key="1">
    <citation type="submission" date="2019-01" db="EMBL/GenBank/DDBJ databases">
        <title>Draft genome sequences of three monokaryotic isolates of the white-rot basidiomycete fungus Dichomitus squalens.</title>
        <authorList>
            <consortium name="DOE Joint Genome Institute"/>
            <person name="Lopez S.C."/>
            <person name="Andreopoulos B."/>
            <person name="Pangilinan J."/>
            <person name="Lipzen A."/>
            <person name="Riley R."/>
            <person name="Ahrendt S."/>
            <person name="Ng V."/>
            <person name="Barry K."/>
            <person name="Daum C."/>
            <person name="Grigoriev I.V."/>
            <person name="Hilden K.S."/>
            <person name="Makela M.R."/>
            <person name="de Vries R.P."/>
        </authorList>
    </citation>
    <scope>NUCLEOTIDE SEQUENCE [LARGE SCALE GENOMIC DNA]</scope>
    <source>
        <strain evidence="4">OM18370.1</strain>
    </source>
</reference>
<dbReference type="AlphaFoldDB" id="A0A4Q9MT64"/>
<feature type="compositionally biased region" description="Low complexity" evidence="1">
    <location>
        <begin position="202"/>
        <end position="219"/>
    </location>
</feature>
<feature type="compositionally biased region" description="Low complexity" evidence="1">
    <location>
        <begin position="240"/>
        <end position="267"/>
    </location>
</feature>
<keyword evidence="2" id="KW-1133">Transmembrane helix</keyword>
<feature type="region of interest" description="Disordered" evidence="1">
    <location>
        <begin position="39"/>
        <end position="69"/>
    </location>
</feature>
<evidence type="ECO:0000256" key="3">
    <source>
        <dbReference type="SAM" id="SignalP"/>
    </source>
</evidence>
<feature type="transmembrane region" description="Helical" evidence="2">
    <location>
        <begin position="74"/>
        <end position="97"/>
    </location>
</feature>
<name>A0A4Q9MT64_9APHY</name>
<evidence type="ECO:0000256" key="1">
    <source>
        <dbReference type="SAM" id="MobiDB-lite"/>
    </source>
</evidence>
<protein>
    <submittedName>
        <fullName evidence="4">Uncharacterized protein</fullName>
    </submittedName>
</protein>
<feature type="compositionally biased region" description="Acidic residues" evidence="1">
    <location>
        <begin position="39"/>
        <end position="52"/>
    </location>
</feature>
<proteinExistence type="predicted"/>
<keyword evidence="2" id="KW-0812">Transmembrane</keyword>
<dbReference type="Proteomes" id="UP000292957">
    <property type="component" value="Unassembled WGS sequence"/>
</dbReference>
<dbReference type="EMBL" id="ML143412">
    <property type="protein sequence ID" value="TBU29541.1"/>
    <property type="molecule type" value="Genomic_DNA"/>
</dbReference>
<gene>
    <name evidence="4" type="ORF">BD311DRAFT_756344</name>
</gene>
<feature type="region of interest" description="Disordered" evidence="1">
    <location>
        <begin position="286"/>
        <end position="317"/>
    </location>
</feature>
<dbReference type="OrthoDB" id="2756859at2759"/>
<feature type="signal peptide" evidence="3">
    <location>
        <begin position="1"/>
        <end position="24"/>
    </location>
</feature>